<feature type="region of interest" description="Disordered" evidence="11">
    <location>
        <begin position="1054"/>
        <end position="1099"/>
    </location>
</feature>
<keyword evidence="6" id="KW-0378">Hydrolase</keyword>
<evidence type="ECO:0000259" key="14">
    <source>
        <dbReference type="Pfam" id="PF21634"/>
    </source>
</evidence>
<organism evidence="15 16">
    <name type="scientific">Coccomyxa viridis</name>
    <dbReference type="NCBI Taxonomy" id="1274662"/>
    <lineage>
        <taxon>Eukaryota</taxon>
        <taxon>Viridiplantae</taxon>
        <taxon>Chlorophyta</taxon>
        <taxon>core chlorophytes</taxon>
        <taxon>Trebouxiophyceae</taxon>
        <taxon>Trebouxiophyceae incertae sedis</taxon>
        <taxon>Coccomyxaceae</taxon>
        <taxon>Coccomyxa</taxon>
    </lineage>
</organism>
<dbReference type="InterPro" id="IPR049080">
    <property type="entry name" value="MOV-10-like_beta-barrel"/>
</dbReference>
<name>A0ABP1FXA2_9CHLO</name>
<proteinExistence type="inferred from homology"/>
<sequence length="1352" mass="147511">MCMLPQAEFPKLERGLARAVAACLLQARHLGCAPLPLSEAVPALHPGLEAALQGTLWDSRCAEQHMAHLERAEAELDAALHGLPWDDECADEDLTEFSQPGTELEAFLEATLQGTSWCSSGQGAIEKAWVKTLFSNLHSIDGRARSNLQTYVAKTVAAIKEVYVRGTPVADLLAAIGDPGKSERPESCNTFEGALLRLTQQPGLAAPAQEPPPPPRLTELPHAGTCQLPEEVTKWLGGGGVQKHHASAWQDVPDLLTDKAALHISPDIDFGLHQTDTEPPPTANGNSGNHLGSQHVCLRTITIRNPTAERVMLAHACIMPERPHTFTLLDDHSVSWDLSQHGKAVAINPGSVYSLTVALDTSNGPWRKEESGVMQALVLLTFTTSLKRGLTMQYHSTPHQCTCCKAIPDADHAVFTTGRLVSVCLAKNFSDVQSVLKVDAKPFVAAYLKTVFNHRPQHFHAVQLQLTELFNKRLYPKHVEATPAYWQPGRGLRFRQEAARSAAQSTATSVAEQDALKDDKAWPPLSQPQETDVKTHAREPPSVQQLHRLLLLEESAMEADICRHDMYNIRLQFAVVNAKRQCNIYRGPSAMGKPLQTMLYTGPALQSILARQYPDADEHKLAVLEVPGLPEGRPSLVFGDTVYLRVADYPAEEVAAAIVSQKGTQALLAVPRWFFSMVQAPPKMDANGEPCEEEGPPKLVHVRFSFDRIPMRRMHAALQHARNPYLQLLPDDESRKEGHAPATIAAVDECAASIKERGDRQLNTEQRNAVASVLLGAGGPVPYALFGPPGTGKTVTLVECALQIMLRHPEAKLLLCAPQNYSADLLASALRKAGVTAADMLRLNDPRLPPNQVKDDVLPFCYLDVTLGAFALPTAQQIRAKRVVVVTCGAAGLLREAFATTPQDPLITFTHVLIDEAGQALLPEALVPLTLLRHEPGCRALLCGDPKQLGPVVRSPEAARAGGTSNGLSISLLERFIARNQAEVAELMAMGLAPATGVLRQNYRSHASLLSIPNRLFYGDQLLAAANQQELRPPQWAALRPVLPQQEHSLGTIAEEEAEEDGEADAEPELEAAEEDDYDVQETEGEEEEAEEDLQEDNYPSTLFYGVRGQQVREGEAPSYFNAVEATVLVELIEGLLASTQTAGGRGVKSSDLGIMATYRKQAQKIRQLLRERGLGQVRVGTVDDYQGQEERIIFISTVLSKPESLPPQASAQGEGPTDQHVGFWRNPKRFNVAITRAKALLVVVGHPIVLMEDANWRELLRFCFARGAFKGAGADLLRNVIRSGDMDDGGLFGVTNNQDGEEDGEDAKNALIAEMKLALLGAGDVDKLYPETLDEAYAAYGTDEMEWRIQL</sequence>
<feature type="compositionally biased region" description="Acidic residues" evidence="11">
    <location>
        <begin position="1054"/>
        <end position="1096"/>
    </location>
</feature>
<dbReference type="InterPro" id="IPR026122">
    <property type="entry name" value="MOV-10/SDE3_DEXXQ/H-box"/>
</dbReference>
<comment type="caution">
    <text evidence="15">The sequence shown here is derived from an EMBL/GenBank/DDBJ whole genome shotgun (WGS) entry which is preliminary data.</text>
</comment>
<feature type="region of interest" description="Disordered" evidence="11">
    <location>
        <begin position="503"/>
        <end position="541"/>
    </location>
</feature>
<protein>
    <recommendedName>
        <fullName evidence="3">RNA helicase</fullName>
        <ecNumber evidence="3">3.6.4.13</ecNumber>
    </recommendedName>
</protein>
<dbReference type="Pfam" id="PF21634">
    <property type="entry name" value="MOV-10_beta-barrel"/>
    <property type="match status" value="1"/>
</dbReference>
<evidence type="ECO:0000256" key="2">
    <source>
        <dbReference type="ARBA" id="ARBA00005601"/>
    </source>
</evidence>
<keyword evidence="4" id="KW-0963">Cytoplasm</keyword>
<accession>A0ABP1FXA2</accession>
<evidence type="ECO:0000256" key="9">
    <source>
        <dbReference type="ARBA" id="ARBA00023158"/>
    </source>
</evidence>
<keyword evidence="8" id="KW-0067">ATP-binding</keyword>
<keyword evidence="7" id="KW-0347">Helicase</keyword>
<dbReference type="Proteomes" id="UP001497392">
    <property type="component" value="Unassembled WGS sequence"/>
</dbReference>
<comment type="similarity">
    <text evidence="2">Belongs to the DNA2/NAM7 helicase family. SDE3 subfamily.</text>
</comment>
<keyword evidence="9" id="KW-0943">RNA-mediated gene silencing</keyword>
<feature type="domain" description="DNA2/NAM7 helicase helicase" evidence="12">
    <location>
        <begin position="878"/>
        <end position="955"/>
    </location>
</feature>
<dbReference type="InterPro" id="IPR047187">
    <property type="entry name" value="SF1_C_Upf1"/>
</dbReference>
<evidence type="ECO:0000256" key="11">
    <source>
        <dbReference type="SAM" id="MobiDB-lite"/>
    </source>
</evidence>
<dbReference type="Pfam" id="PF13087">
    <property type="entry name" value="AAA_12"/>
    <property type="match status" value="1"/>
</dbReference>
<comment type="subcellular location">
    <subcellularLocation>
        <location evidence="1">Cytoplasm</location>
    </subcellularLocation>
</comment>
<evidence type="ECO:0000256" key="8">
    <source>
        <dbReference type="ARBA" id="ARBA00022840"/>
    </source>
</evidence>
<comment type="catalytic activity">
    <reaction evidence="10">
        <text>ATP + H2O = ADP + phosphate + H(+)</text>
        <dbReference type="Rhea" id="RHEA:13065"/>
        <dbReference type="ChEBI" id="CHEBI:15377"/>
        <dbReference type="ChEBI" id="CHEBI:15378"/>
        <dbReference type="ChEBI" id="CHEBI:30616"/>
        <dbReference type="ChEBI" id="CHEBI:43474"/>
        <dbReference type="ChEBI" id="CHEBI:456216"/>
        <dbReference type="EC" id="3.6.4.13"/>
    </reaction>
</comment>
<evidence type="ECO:0000256" key="7">
    <source>
        <dbReference type="ARBA" id="ARBA00022806"/>
    </source>
</evidence>
<gene>
    <name evidence="15" type="primary">g5641</name>
    <name evidence="15" type="ORF">VP750_LOCUS4829</name>
</gene>
<dbReference type="EMBL" id="CAXHTA020000008">
    <property type="protein sequence ID" value="CAL5223170.1"/>
    <property type="molecule type" value="Genomic_DNA"/>
</dbReference>
<evidence type="ECO:0000256" key="5">
    <source>
        <dbReference type="ARBA" id="ARBA00022741"/>
    </source>
</evidence>
<evidence type="ECO:0000256" key="10">
    <source>
        <dbReference type="ARBA" id="ARBA00047984"/>
    </source>
</evidence>
<dbReference type="Pfam" id="PF13086">
    <property type="entry name" value="AAA_11"/>
    <property type="match status" value="2"/>
</dbReference>
<feature type="domain" description="Helicase MOV-10-like beta-barrel" evidence="14">
    <location>
        <begin position="616"/>
        <end position="648"/>
    </location>
</feature>
<feature type="domain" description="DNA2/NAM7 helicase-like C-terminal" evidence="13">
    <location>
        <begin position="971"/>
        <end position="1247"/>
    </location>
</feature>
<dbReference type="PANTHER" id="PTHR45418">
    <property type="entry name" value="CANCER/TESTIS ANTIGEN 55"/>
    <property type="match status" value="1"/>
</dbReference>
<keyword evidence="16" id="KW-1185">Reference proteome</keyword>
<dbReference type="InterPro" id="IPR041679">
    <property type="entry name" value="DNA2/NAM7-like_C"/>
</dbReference>
<evidence type="ECO:0000259" key="13">
    <source>
        <dbReference type="Pfam" id="PF13087"/>
    </source>
</evidence>
<dbReference type="PANTHER" id="PTHR45418:SF1">
    <property type="entry name" value="CANCER_TESTIS ANTIGEN 55"/>
    <property type="match status" value="1"/>
</dbReference>
<dbReference type="EC" id="3.6.4.13" evidence="3"/>
<evidence type="ECO:0000313" key="15">
    <source>
        <dbReference type="EMBL" id="CAL5223170.1"/>
    </source>
</evidence>
<dbReference type="Gene3D" id="3.40.50.300">
    <property type="entry name" value="P-loop containing nucleotide triphosphate hydrolases"/>
    <property type="match status" value="2"/>
</dbReference>
<evidence type="ECO:0000256" key="4">
    <source>
        <dbReference type="ARBA" id="ARBA00022490"/>
    </source>
</evidence>
<dbReference type="InterPro" id="IPR041677">
    <property type="entry name" value="DNA2/NAM7_AAA_11"/>
</dbReference>
<evidence type="ECO:0000256" key="3">
    <source>
        <dbReference type="ARBA" id="ARBA00012552"/>
    </source>
</evidence>
<dbReference type="CDD" id="cd18038">
    <property type="entry name" value="DEXXQc_Helz-like"/>
    <property type="match status" value="1"/>
</dbReference>
<dbReference type="InterPro" id="IPR027417">
    <property type="entry name" value="P-loop_NTPase"/>
</dbReference>
<evidence type="ECO:0000256" key="1">
    <source>
        <dbReference type="ARBA" id="ARBA00004496"/>
    </source>
</evidence>
<evidence type="ECO:0000256" key="6">
    <source>
        <dbReference type="ARBA" id="ARBA00022801"/>
    </source>
</evidence>
<feature type="domain" description="DNA2/NAM7 helicase helicase" evidence="12">
    <location>
        <begin position="761"/>
        <end position="858"/>
    </location>
</feature>
<feature type="compositionally biased region" description="Low complexity" evidence="11">
    <location>
        <begin position="503"/>
        <end position="513"/>
    </location>
</feature>
<evidence type="ECO:0000259" key="12">
    <source>
        <dbReference type="Pfam" id="PF13086"/>
    </source>
</evidence>
<dbReference type="CDD" id="cd18808">
    <property type="entry name" value="SF1_C_Upf1"/>
    <property type="match status" value="1"/>
</dbReference>
<evidence type="ECO:0000313" key="16">
    <source>
        <dbReference type="Proteomes" id="UP001497392"/>
    </source>
</evidence>
<keyword evidence="5" id="KW-0547">Nucleotide-binding</keyword>
<dbReference type="SUPFAM" id="SSF52540">
    <property type="entry name" value="P-loop containing nucleoside triphosphate hydrolases"/>
    <property type="match status" value="1"/>
</dbReference>
<reference evidence="15 16" key="1">
    <citation type="submission" date="2024-06" db="EMBL/GenBank/DDBJ databases">
        <authorList>
            <person name="Kraege A."/>
            <person name="Thomma B."/>
        </authorList>
    </citation>
    <scope>NUCLEOTIDE SEQUENCE [LARGE SCALE GENOMIC DNA]</scope>
</reference>